<dbReference type="InterPro" id="IPR036397">
    <property type="entry name" value="RNaseH_sf"/>
</dbReference>
<dbReference type="EMBL" id="CP089984">
    <property type="protein sequence ID" value="WXB16759.1"/>
    <property type="molecule type" value="Genomic_DNA"/>
</dbReference>
<dbReference type="RefSeq" id="WP_394826389.1">
    <property type="nucleotide sequence ID" value="NZ_CP089984.1"/>
</dbReference>
<gene>
    <name evidence="1" type="ORF">LZC94_05650</name>
</gene>
<sequence>MTAVTAKCADDGVKVAFGRPGRAFSARLGDSKGLVAYGDSALGEAWARALAERTGRGHDLAHPDALFEALSLDPRSSLRAHCPSAHERQCWGREGEAFIAEDEMVTKVRRDLDRLAKRGVAIVRVEVALICNDAINRAIEKGLSRFVVDLHAMERLVLSARASVDADVVAACGKVGGYNRYSEHFGPLGGRLHAILCEGRARSEYQFPGVGRIAFVRDADETHLLVGMASLVGKWVRDLMMLRVVRYHREVDDSLPMASGYHDPVTTRFIAQSALLRRKRGLPDSCFERRALNE</sequence>
<name>A0ABZ2M0P4_9BACT</name>
<reference evidence="1 2" key="1">
    <citation type="submission" date="2021-12" db="EMBL/GenBank/DDBJ databases">
        <title>Discovery of the Pendulisporaceae a myxobacterial family with distinct sporulation behavior and unique specialized metabolism.</title>
        <authorList>
            <person name="Garcia R."/>
            <person name="Popoff A."/>
            <person name="Bader C.D."/>
            <person name="Loehr J."/>
            <person name="Walesch S."/>
            <person name="Walt C."/>
            <person name="Boldt J."/>
            <person name="Bunk B."/>
            <person name="Haeckl F.J.F.P.J."/>
            <person name="Gunesch A.P."/>
            <person name="Birkelbach J."/>
            <person name="Nuebel U."/>
            <person name="Pietschmann T."/>
            <person name="Bach T."/>
            <person name="Mueller R."/>
        </authorList>
    </citation>
    <scope>NUCLEOTIDE SEQUENCE [LARGE SCALE GENOMIC DNA]</scope>
    <source>
        <strain evidence="1 2">MSr11954</strain>
    </source>
</reference>
<dbReference type="SUPFAM" id="SSF53098">
    <property type="entry name" value="Ribonuclease H-like"/>
    <property type="match status" value="1"/>
</dbReference>
<dbReference type="Gene3D" id="3.30.420.10">
    <property type="entry name" value="Ribonuclease H-like superfamily/Ribonuclease H"/>
    <property type="match status" value="1"/>
</dbReference>
<evidence type="ECO:0000313" key="1">
    <source>
        <dbReference type="EMBL" id="WXB16759.1"/>
    </source>
</evidence>
<protein>
    <submittedName>
        <fullName evidence="1">Uncharacterized protein</fullName>
    </submittedName>
</protein>
<dbReference type="Proteomes" id="UP001370348">
    <property type="component" value="Chromosome"/>
</dbReference>
<keyword evidence="2" id="KW-1185">Reference proteome</keyword>
<organism evidence="1 2">
    <name type="scientific">Pendulispora albinea</name>
    <dbReference type="NCBI Taxonomy" id="2741071"/>
    <lineage>
        <taxon>Bacteria</taxon>
        <taxon>Pseudomonadati</taxon>
        <taxon>Myxococcota</taxon>
        <taxon>Myxococcia</taxon>
        <taxon>Myxococcales</taxon>
        <taxon>Sorangiineae</taxon>
        <taxon>Pendulisporaceae</taxon>
        <taxon>Pendulispora</taxon>
    </lineage>
</organism>
<accession>A0ABZ2M0P4</accession>
<dbReference type="InterPro" id="IPR012337">
    <property type="entry name" value="RNaseH-like_sf"/>
</dbReference>
<evidence type="ECO:0000313" key="2">
    <source>
        <dbReference type="Proteomes" id="UP001370348"/>
    </source>
</evidence>
<proteinExistence type="predicted"/>